<dbReference type="EMBL" id="LSDN01000010">
    <property type="protein sequence ID" value="KXB81350.1"/>
    <property type="molecule type" value="Genomic_DNA"/>
</dbReference>
<dbReference type="InterPro" id="IPR011528">
    <property type="entry name" value="NERD"/>
</dbReference>
<dbReference type="Proteomes" id="UP000070572">
    <property type="component" value="Unassembled WGS sequence"/>
</dbReference>
<dbReference type="AlphaFoldDB" id="A0AB34X2W0"/>
<evidence type="ECO:0000313" key="2">
    <source>
        <dbReference type="EMBL" id="KXB81350.1"/>
    </source>
</evidence>
<comment type="caution">
    <text evidence="2">The sequence shown here is derived from an EMBL/GenBank/DDBJ whole genome shotgun (WGS) entry which is preliminary data.</text>
</comment>
<dbReference type="Pfam" id="PF08378">
    <property type="entry name" value="NERD"/>
    <property type="match status" value="1"/>
</dbReference>
<protein>
    <recommendedName>
        <fullName evidence="1">NERD domain-containing protein</fullName>
    </recommendedName>
</protein>
<feature type="domain" description="NERD" evidence="1">
    <location>
        <begin position="26"/>
        <end position="142"/>
    </location>
</feature>
<accession>A0AB34X2W0</accession>
<sequence>MSIYGKGGASASKGGSWAKNEAVAKIGAAGERKVAKALEPYFSSPTSAALFHDLAVPGRRANIDHLIVSGRKVLLLDTKVWKAGFYFTFFSCTFRWGRGKNGPRLERLKHADKKTYQMLTYDLKKFLEPVGAKILTPAVIVLGKGGKAKVGLYRPKGAKAYNLDGFLAKKISRMNLIPPEPAILSTINRLFEF</sequence>
<gene>
    <name evidence="2" type="ORF">HMPREF1862_00539</name>
</gene>
<reference evidence="2 3" key="1">
    <citation type="submission" date="2016-01" db="EMBL/GenBank/DDBJ databases">
        <authorList>
            <person name="Mitreva M."/>
            <person name="Pepin K.H."/>
            <person name="Mihindukulasuriya K.A."/>
            <person name="Fulton R."/>
            <person name="Fronick C."/>
            <person name="O'Laughlin M."/>
            <person name="Miner T."/>
            <person name="Herter B."/>
            <person name="Rosa B.A."/>
            <person name="Cordes M."/>
            <person name="Tomlinson C."/>
            <person name="Wollam A."/>
            <person name="Palsikar V.B."/>
            <person name="Mardis E.R."/>
            <person name="Wilson R.K."/>
        </authorList>
    </citation>
    <scope>NUCLEOTIDE SEQUENCE [LARGE SCALE GENOMIC DNA]</scope>
    <source>
        <strain evidence="2 3">DNF00696</strain>
    </source>
</reference>
<evidence type="ECO:0000259" key="1">
    <source>
        <dbReference type="PROSITE" id="PS50965"/>
    </source>
</evidence>
<dbReference type="RefSeq" id="WP_060920181.1">
    <property type="nucleotide sequence ID" value="NZ_KQ960682.1"/>
</dbReference>
<organism evidence="2 3">
    <name type="scientific">Varibaculum cambriense</name>
    <dbReference type="NCBI Taxonomy" id="184870"/>
    <lineage>
        <taxon>Bacteria</taxon>
        <taxon>Bacillati</taxon>
        <taxon>Actinomycetota</taxon>
        <taxon>Actinomycetes</taxon>
        <taxon>Actinomycetales</taxon>
        <taxon>Actinomycetaceae</taxon>
        <taxon>Varibaculum</taxon>
    </lineage>
</organism>
<name>A0AB34X2W0_9ACTO</name>
<dbReference type="PROSITE" id="PS50965">
    <property type="entry name" value="NERD"/>
    <property type="match status" value="1"/>
</dbReference>
<proteinExistence type="predicted"/>
<evidence type="ECO:0000313" key="3">
    <source>
        <dbReference type="Proteomes" id="UP000070572"/>
    </source>
</evidence>